<evidence type="ECO:0000256" key="6">
    <source>
        <dbReference type="ARBA" id="ARBA00024347"/>
    </source>
</evidence>
<dbReference type="Gene3D" id="3.40.220.10">
    <property type="entry name" value="Leucine Aminopeptidase, subunit E, domain 1"/>
    <property type="match status" value="2"/>
</dbReference>
<protein>
    <recommendedName>
        <fullName evidence="7">Poly [ADP-ribose] polymerase</fullName>
        <shortName evidence="7">PARP</shortName>
        <ecNumber evidence="7">2.4.2.-</ecNumber>
    </recommendedName>
</protein>
<keyword evidence="5" id="KW-0539">Nucleus</keyword>
<evidence type="ECO:0000259" key="9">
    <source>
        <dbReference type="PROSITE" id="PS51154"/>
    </source>
</evidence>
<evidence type="ECO:0000313" key="10">
    <source>
        <dbReference type="Proteomes" id="UP000008143"/>
    </source>
</evidence>
<dbReference type="AlphaFoldDB" id="A0A8J0SPH3"/>
<sequence>MCAKHSYALAAIQAVGTEVGIDPQTAAVAILMGIRDYFVRFPESRVSEIHLIASTLNMYEDYLNVFKLRRRTLSQLNSYELTMFGKSVKLILGDITDETADAIVNITNTELNNKHGVSGAIFLAAGDSVTEECSRIGPIPNDDGFVITGGGNLKCEKIIHIIGPKKTALIITAVEKILQVCEQHQLSTVVIPAIGTGNVLVDVYSSISAMLDAIEKHLSYSPQSSLQEIRIIAFTQYVYQGFISVFERKNAKGVINKTIRHTNVKLKLGNITDETADAIVNINDRTWRKSSGISGELLAAAGESVIEECSHIDCKATIAVTEAGNLKSKKIIHVLASKLIAESVENVLQKCEALTLSSVAFPALGTGGHGLEPQITITLILDGIEKHLAKHPQSFLEEICVVTFCEDVYMDYSEVLQNRFKDPQEINDANIQISPPEYWADMVIDDKVKKITLLVDSEEYRNIARNFIQTSDNTDIRIVKIERIQNLTLWRSYSIRKIQVDKKNPYRVNERHLYHGTSADAIRKINHHGFNRSFCGKNGTKHGFGTYFARDASYSCHSVYAAPDENKYKYVYQALVITGEYCAGQESYIEPPYIGEDPSADQYDSVVNSVHDPIAFVVFNDSSAYPEYLITFTR</sequence>
<keyword evidence="2 7" id="KW-0328">Glycosyltransferase</keyword>
<feature type="domain" description="PARP catalytic" evidence="8">
    <location>
        <begin position="435"/>
        <end position="634"/>
    </location>
</feature>
<keyword evidence="10" id="KW-1185">Reference proteome</keyword>
<reference evidence="11" key="1">
    <citation type="submission" date="2025-08" db="UniProtKB">
        <authorList>
            <consortium name="RefSeq"/>
        </authorList>
    </citation>
    <scope>IDENTIFICATION</scope>
    <source>
        <strain evidence="11">Nigerian</strain>
        <tissue evidence="11">Liver and blood</tissue>
    </source>
</reference>
<dbReference type="InterPro" id="IPR002589">
    <property type="entry name" value="Macro_dom"/>
</dbReference>
<keyword evidence="3 7" id="KW-0808">Transferase</keyword>
<dbReference type="PROSITE" id="PS51154">
    <property type="entry name" value="MACRO"/>
    <property type="match status" value="2"/>
</dbReference>
<evidence type="ECO:0000256" key="5">
    <source>
        <dbReference type="ARBA" id="ARBA00023242"/>
    </source>
</evidence>
<evidence type="ECO:0000256" key="3">
    <source>
        <dbReference type="ARBA" id="ARBA00022679"/>
    </source>
</evidence>
<evidence type="ECO:0000313" key="12">
    <source>
        <dbReference type="Xenbase" id="XB-GENE-29085679"/>
    </source>
</evidence>
<evidence type="ECO:0000256" key="4">
    <source>
        <dbReference type="ARBA" id="ARBA00023027"/>
    </source>
</evidence>
<dbReference type="SMART" id="SM00506">
    <property type="entry name" value="A1pp"/>
    <property type="match status" value="2"/>
</dbReference>
<dbReference type="SUPFAM" id="SSF56399">
    <property type="entry name" value="ADP-ribosylation"/>
    <property type="match status" value="1"/>
</dbReference>
<feature type="domain" description="Macro" evidence="9">
    <location>
        <begin position="251"/>
        <end position="420"/>
    </location>
</feature>
<dbReference type="InterPro" id="IPR052056">
    <property type="entry name" value="Mono-ARTD/PARP"/>
</dbReference>
<dbReference type="PROSITE" id="PS51059">
    <property type="entry name" value="PARP_CATALYTIC"/>
    <property type="match status" value="1"/>
</dbReference>
<accession>A0A8J0SPH3</accession>
<evidence type="ECO:0000256" key="7">
    <source>
        <dbReference type="RuleBase" id="RU362114"/>
    </source>
</evidence>
<dbReference type="GO" id="GO:0005634">
    <property type="term" value="C:nucleus"/>
    <property type="evidence" value="ECO:0007669"/>
    <property type="project" value="UniProtKB-SubCell"/>
</dbReference>
<evidence type="ECO:0000259" key="8">
    <source>
        <dbReference type="PROSITE" id="PS51059"/>
    </source>
</evidence>
<dbReference type="Pfam" id="PF01661">
    <property type="entry name" value="Macro"/>
    <property type="match status" value="2"/>
</dbReference>
<comment type="similarity">
    <text evidence="6">Belongs to the ARTD/PARP family.</text>
</comment>
<dbReference type="Proteomes" id="UP000008143">
    <property type="component" value="Chromosome 9"/>
</dbReference>
<dbReference type="RefSeq" id="XP_012826867.2">
    <property type="nucleotide sequence ID" value="XM_012971413.3"/>
</dbReference>
<dbReference type="PANTHER" id="PTHR14453">
    <property type="entry name" value="PARP/ZINC FINGER CCCH TYPE DOMAIN CONTAINING PROTEIN"/>
    <property type="match status" value="1"/>
</dbReference>
<organism evidence="10 11">
    <name type="scientific">Xenopus tropicalis</name>
    <name type="common">Western clawed frog</name>
    <name type="synonym">Silurana tropicalis</name>
    <dbReference type="NCBI Taxonomy" id="8364"/>
    <lineage>
        <taxon>Eukaryota</taxon>
        <taxon>Metazoa</taxon>
        <taxon>Chordata</taxon>
        <taxon>Craniata</taxon>
        <taxon>Vertebrata</taxon>
        <taxon>Euteleostomi</taxon>
        <taxon>Amphibia</taxon>
        <taxon>Batrachia</taxon>
        <taxon>Anura</taxon>
        <taxon>Pipoidea</taxon>
        <taxon>Pipidae</taxon>
        <taxon>Xenopodinae</taxon>
        <taxon>Xenopus</taxon>
        <taxon>Silurana</taxon>
    </lineage>
</organism>
<dbReference type="InterPro" id="IPR043472">
    <property type="entry name" value="Macro_dom-like"/>
</dbReference>
<dbReference type="CDD" id="cd01439">
    <property type="entry name" value="TCCD_inducible_PARP_like"/>
    <property type="match status" value="1"/>
</dbReference>
<dbReference type="Xenbase" id="XB-GENE-29085679">
    <property type="gene designation" value="LOC101731886"/>
</dbReference>
<dbReference type="GeneID" id="101731886"/>
<keyword evidence="4 7" id="KW-0520">NAD</keyword>
<dbReference type="GO" id="GO:0003950">
    <property type="term" value="F:NAD+ poly-ADP-ribosyltransferase activity"/>
    <property type="evidence" value="ECO:0007669"/>
    <property type="project" value="UniProtKB-UniRule"/>
</dbReference>
<dbReference type="AGR" id="Xenbase:XB-GENE-29085679"/>
<dbReference type="SUPFAM" id="SSF52949">
    <property type="entry name" value="Macro domain-like"/>
    <property type="match status" value="2"/>
</dbReference>
<dbReference type="Gene3D" id="3.90.228.10">
    <property type="match status" value="1"/>
</dbReference>
<dbReference type="Pfam" id="PF00644">
    <property type="entry name" value="PARP"/>
    <property type="match status" value="1"/>
</dbReference>
<evidence type="ECO:0000256" key="1">
    <source>
        <dbReference type="ARBA" id="ARBA00004123"/>
    </source>
</evidence>
<proteinExistence type="inferred from homology"/>
<gene>
    <name evidence="11 12" type="primary">LOC101731886</name>
</gene>
<evidence type="ECO:0000256" key="2">
    <source>
        <dbReference type="ARBA" id="ARBA00022676"/>
    </source>
</evidence>
<dbReference type="FunFam" id="3.90.228.10:FF:000008">
    <property type="entry name" value="Poly [ADP-ribose] polymerase"/>
    <property type="match status" value="1"/>
</dbReference>
<comment type="subcellular location">
    <subcellularLocation>
        <location evidence="1">Nucleus</location>
    </subcellularLocation>
</comment>
<feature type="domain" description="Macro" evidence="9">
    <location>
        <begin position="75"/>
        <end position="250"/>
    </location>
</feature>
<dbReference type="PANTHER" id="PTHR14453:SF101">
    <property type="entry name" value="POLY [ADP-RIBOSE] POLYMERASE"/>
    <property type="match status" value="1"/>
</dbReference>
<dbReference type="InterPro" id="IPR012317">
    <property type="entry name" value="Poly(ADP-ribose)pol_cat_dom"/>
</dbReference>
<evidence type="ECO:0000313" key="11">
    <source>
        <dbReference type="RefSeq" id="XP_012826867.2"/>
    </source>
</evidence>
<dbReference type="EC" id="2.4.2.-" evidence="7"/>
<name>A0A8J0SPH3_XENTR</name>